<dbReference type="PANTHER" id="PTHR43806:SF11">
    <property type="entry name" value="CEREVISIN-RELATED"/>
    <property type="match status" value="1"/>
</dbReference>
<feature type="domain" description="Peptidase S8/S53" evidence="7">
    <location>
        <begin position="109"/>
        <end position="305"/>
    </location>
</feature>
<sequence length="585" mass="63525">MASMTCKEKILSEDYMDLINYFILPEGSVQGNDDVFCYIPINERFLSIYYSRAVLPPLEVSSYFYRYIPRLYGLMDLFVPEALDRNFDPQPLIRSGISFVQKEPLNLTGRNVVLGFADTGIDYRNPVFRREDGSTRILAIWDQSVQTGTPPDGLIYGSEYTREQINEALQLDNPLELVPVTDDIGHGTAMASAAAGSALNGGIDFLGAAPDADIVVVKLKQAKQFLRDYYMTPPGVPAYGTNDIMLAVKYLSSFCIPFHRPAVICLGVGSSFGDHTGNSALSQYISTVGTQINQVVVVAGGNEGNSAHHFSGHIDGTGSVNVEIRVSEGTKGFLLEAWGSVPDFFSISVRSPGGEVIPPVSGRLGQSLEYTFVYEKTRIRLDYQPVEAETGKEVAVLRFENPTQGIWTVIVIREGGNGSGNFNMWLPIRQFINGTAEFLQPNPETTLTSPSFAQPPMAVTAYNSRNNSFYYNSGQGFGANGEIKPDLSAPGVDISVATGTIQGRTVVGTGTGTSLAAALTAGAAAQFMQWAVVEYNSPYAGGVSTRNYFLRGAARDAAYTYPSRQWGMGRLDMEGVFNWIAGIPP</sequence>
<name>A0A3E3IYM7_9FIRM</name>
<evidence type="ECO:0000313" key="8">
    <source>
        <dbReference type="EMBL" id="RGE57202.1"/>
    </source>
</evidence>
<evidence type="ECO:0000259" key="7">
    <source>
        <dbReference type="Pfam" id="PF00082"/>
    </source>
</evidence>
<dbReference type="OrthoDB" id="9762689at2"/>
<evidence type="ECO:0000256" key="5">
    <source>
        <dbReference type="PIRSR" id="PIRSR615500-1"/>
    </source>
</evidence>
<evidence type="ECO:0000313" key="9">
    <source>
        <dbReference type="EMBL" id="RGE72204.1"/>
    </source>
</evidence>
<evidence type="ECO:0000313" key="11">
    <source>
        <dbReference type="Proteomes" id="UP000261166"/>
    </source>
</evidence>
<dbReference type="InterPro" id="IPR000209">
    <property type="entry name" value="Peptidase_S8/S53_dom"/>
</dbReference>
<dbReference type="CDD" id="cd07478">
    <property type="entry name" value="Peptidases_S8_CspA-like"/>
    <property type="match status" value="1"/>
</dbReference>
<evidence type="ECO:0000256" key="4">
    <source>
        <dbReference type="ARBA" id="ARBA00022825"/>
    </source>
</evidence>
<evidence type="ECO:0000256" key="2">
    <source>
        <dbReference type="ARBA" id="ARBA00022670"/>
    </source>
</evidence>
<feature type="active site" description="Charge relay system" evidence="5 6">
    <location>
        <position position="514"/>
    </location>
</feature>
<dbReference type="InterPro" id="IPR050131">
    <property type="entry name" value="Peptidase_S8_subtilisin-like"/>
</dbReference>
<dbReference type="Proteomes" id="UP000261166">
    <property type="component" value="Unassembled WGS sequence"/>
</dbReference>
<dbReference type="Gene3D" id="2.60.120.1290">
    <property type="match status" value="1"/>
</dbReference>
<comment type="similarity">
    <text evidence="1 6">Belongs to the peptidase S8 family.</text>
</comment>
<keyword evidence="2 6" id="KW-0645">Protease</keyword>
<keyword evidence="10" id="KW-1185">Reference proteome</keyword>
<dbReference type="GO" id="GO:0004252">
    <property type="term" value="F:serine-type endopeptidase activity"/>
    <property type="evidence" value="ECO:0007669"/>
    <property type="project" value="UniProtKB-UniRule"/>
</dbReference>
<dbReference type="InterPro" id="IPR015500">
    <property type="entry name" value="Peptidase_S8_subtilisin-rel"/>
</dbReference>
<protein>
    <submittedName>
        <fullName evidence="9">Peptidase</fullName>
    </submittedName>
</protein>
<dbReference type="InterPro" id="IPR034045">
    <property type="entry name" value="Pep_S8_CspA-like"/>
</dbReference>
<dbReference type="Gene3D" id="3.40.50.200">
    <property type="entry name" value="Peptidase S8/S53 domain"/>
    <property type="match status" value="1"/>
</dbReference>
<dbReference type="InterPro" id="IPR017310">
    <property type="entry name" value="Pept_S8A_subtilisin_clostridia"/>
</dbReference>
<proteinExistence type="inferred from homology"/>
<dbReference type="Pfam" id="PF00082">
    <property type="entry name" value="Peptidase_S8"/>
    <property type="match status" value="2"/>
</dbReference>
<gene>
    <name evidence="9" type="ORF">DWY69_09910</name>
    <name evidence="8" type="ORF">DXC51_20455</name>
</gene>
<dbReference type="PIRSF" id="PIRSF037894">
    <property type="entry name" value="Subtilisin_rel_CspABC"/>
    <property type="match status" value="1"/>
</dbReference>
<dbReference type="EMBL" id="QVLU01000007">
    <property type="protein sequence ID" value="RGE72204.1"/>
    <property type="molecule type" value="Genomic_DNA"/>
</dbReference>
<keyword evidence="3 6" id="KW-0378">Hydrolase</keyword>
<evidence type="ECO:0000256" key="6">
    <source>
        <dbReference type="PROSITE-ProRule" id="PRU01240"/>
    </source>
</evidence>
<dbReference type="AlphaFoldDB" id="A0A3E3IYM7"/>
<dbReference type="PANTHER" id="PTHR43806">
    <property type="entry name" value="PEPTIDASE S8"/>
    <property type="match status" value="1"/>
</dbReference>
<evidence type="ECO:0000256" key="1">
    <source>
        <dbReference type="ARBA" id="ARBA00011073"/>
    </source>
</evidence>
<dbReference type="InterPro" id="IPR036852">
    <property type="entry name" value="Peptidase_S8/S53_dom_sf"/>
</dbReference>
<evidence type="ECO:0000313" key="10">
    <source>
        <dbReference type="Proteomes" id="UP000260812"/>
    </source>
</evidence>
<feature type="active site" description="Charge relay system" evidence="5 6">
    <location>
        <position position="118"/>
    </location>
</feature>
<dbReference type="GeneID" id="97989173"/>
<dbReference type="PROSITE" id="PS51892">
    <property type="entry name" value="SUBTILASE"/>
    <property type="match status" value="1"/>
</dbReference>
<dbReference type="SUPFAM" id="SSF52743">
    <property type="entry name" value="Subtilisin-like"/>
    <property type="match status" value="1"/>
</dbReference>
<organism evidence="9 11">
    <name type="scientific">Eisenbergiella massiliensis</name>
    <dbReference type="NCBI Taxonomy" id="1720294"/>
    <lineage>
        <taxon>Bacteria</taxon>
        <taxon>Bacillati</taxon>
        <taxon>Bacillota</taxon>
        <taxon>Clostridia</taxon>
        <taxon>Lachnospirales</taxon>
        <taxon>Lachnospiraceae</taxon>
        <taxon>Eisenbergiella</taxon>
    </lineage>
</organism>
<dbReference type="PRINTS" id="PR00723">
    <property type="entry name" value="SUBTILISIN"/>
</dbReference>
<comment type="caution">
    <text evidence="9">The sequence shown here is derived from an EMBL/GenBank/DDBJ whole genome shotgun (WGS) entry which is preliminary data.</text>
</comment>
<dbReference type="Proteomes" id="UP000260812">
    <property type="component" value="Unassembled WGS sequence"/>
</dbReference>
<evidence type="ECO:0000256" key="3">
    <source>
        <dbReference type="ARBA" id="ARBA00022801"/>
    </source>
</evidence>
<dbReference type="RefSeq" id="WP_021639005.1">
    <property type="nucleotide sequence ID" value="NZ_CALBAU010000080.1"/>
</dbReference>
<dbReference type="GO" id="GO:0006508">
    <property type="term" value="P:proteolysis"/>
    <property type="evidence" value="ECO:0007669"/>
    <property type="project" value="UniProtKB-KW"/>
</dbReference>
<keyword evidence="4 6" id="KW-0720">Serine protease</keyword>
<accession>A0A3E3IYM7</accession>
<feature type="active site" description="Charge relay system" evidence="5 6">
    <location>
        <position position="186"/>
    </location>
</feature>
<feature type="domain" description="Peptidase S8/S53" evidence="7">
    <location>
        <begin position="415"/>
        <end position="569"/>
    </location>
</feature>
<dbReference type="EMBL" id="QVLV01000017">
    <property type="protein sequence ID" value="RGE57202.1"/>
    <property type="molecule type" value="Genomic_DNA"/>
</dbReference>
<reference evidence="9 11" key="1">
    <citation type="submission" date="2018-08" db="EMBL/GenBank/DDBJ databases">
        <title>A genome reference for cultivated species of the human gut microbiota.</title>
        <authorList>
            <person name="Zou Y."/>
            <person name="Xue W."/>
            <person name="Luo G."/>
        </authorList>
    </citation>
    <scope>NUCLEOTIDE SEQUENCE [LARGE SCALE GENOMIC DNA]</scope>
    <source>
        <strain evidence="9 11">AF26-4BH</strain>
        <strain evidence="8">TF05-5AC</strain>
    </source>
</reference>